<feature type="chain" id="PRO_5043994293" evidence="2">
    <location>
        <begin position="20"/>
        <end position="71"/>
    </location>
</feature>
<proteinExistence type="predicted"/>
<evidence type="ECO:0000256" key="2">
    <source>
        <dbReference type="SAM" id="SignalP"/>
    </source>
</evidence>
<accession>A0A8R1Y621</accession>
<evidence type="ECO:0000256" key="1">
    <source>
        <dbReference type="SAM" id="MobiDB-lite"/>
    </source>
</evidence>
<dbReference type="EnsemblMetazoa" id="PPA02974.1">
    <property type="protein sequence ID" value="PPA02974.1"/>
    <property type="gene ID" value="WBGene00092528"/>
</dbReference>
<keyword evidence="4" id="KW-1185">Reference proteome</keyword>
<evidence type="ECO:0000313" key="3">
    <source>
        <dbReference type="EnsemblMetazoa" id="PPA02974.1"/>
    </source>
</evidence>
<reference evidence="3" key="2">
    <citation type="submission" date="2022-06" db="UniProtKB">
        <authorList>
            <consortium name="EnsemblMetazoa"/>
        </authorList>
    </citation>
    <scope>IDENTIFICATION</scope>
    <source>
        <strain evidence="3">PS312</strain>
    </source>
</reference>
<gene>
    <name evidence="3" type="primary">WBGene00092528</name>
</gene>
<keyword evidence="2" id="KW-0732">Signal</keyword>
<feature type="signal peptide" evidence="2">
    <location>
        <begin position="1"/>
        <end position="19"/>
    </location>
</feature>
<dbReference type="Proteomes" id="UP000005239">
    <property type="component" value="Unassembled WGS sequence"/>
</dbReference>
<feature type="compositionally biased region" description="Basic and acidic residues" evidence="1">
    <location>
        <begin position="29"/>
        <end position="48"/>
    </location>
</feature>
<evidence type="ECO:0000313" key="4">
    <source>
        <dbReference type="Proteomes" id="UP000005239"/>
    </source>
</evidence>
<name>A0A2A6CE27_PRIPA</name>
<feature type="region of interest" description="Disordered" evidence="1">
    <location>
        <begin position="29"/>
        <end position="59"/>
    </location>
</feature>
<reference evidence="4" key="1">
    <citation type="journal article" date="2008" name="Nat. Genet.">
        <title>The Pristionchus pacificus genome provides a unique perspective on nematode lifestyle and parasitism.</title>
        <authorList>
            <person name="Dieterich C."/>
            <person name="Clifton S.W."/>
            <person name="Schuster L.N."/>
            <person name="Chinwalla A."/>
            <person name="Delehaunty K."/>
            <person name="Dinkelacker I."/>
            <person name="Fulton L."/>
            <person name="Fulton R."/>
            <person name="Godfrey J."/>
            <person name="Minx P."/>
            <person name="Mitreva M."/>
            <person name="Roeseler W."/>
            <person name="Tian H."/>
            <person name="Witte H."/>
            <person name="Yang S.P."/>
            <person name="Wilson R.K."/>
            <person name="Sommer R.J."/>
        </authorList>
    </citation>
    <scope>NUCLEOTIDE SEQUENCE [LARGE SCALE GENOMIC DNA]</scope>
    <source>
        <strain evidence="4">PS312</strain>
    </source>
</reference>
<accession>A0A2A6CE27</accession>
<organism evidence="3 4">
    <name type="scientific">Pristionchus pacificus</name>
    <name type="common">Parasitic nematode worm</name>
    <dbReference type="NCBI Taxonomy" id="54126"/>
    <lineage>
        <taxon>Eukaryota</taxon>
        <taxon>Metazoa</taxon>
        <taxon>Ecdysozoa</taxon>
        <taxon>Nematoda</taxon>
        <taxon>Chromadorea</taxon>
        <taxon>Rhabditida</taxon>
        <taxon>Rhabditina</taxon>
        <taxon>Diplogasteromorpha</taxon>
        <taxon>Diplogasteroidea</taxon>
        <taxon>Neodiplogasteridae</taxon>
        <taxon>Pristionchus</taxon>
    </lineage>
</organism>
<sequence>MLLLLQALLLRMLPLRLLLQKEKTCSLDNRVEEQHEDSKGRPHQDRSGNGKSGGANTIGSCCCERVREKMR</sequence>
<protein>
    <submittedName>
        <fullName evidence="3">Uncharacterized protein</fullName>
    </submittedName>
</protein>
<dbReference type="AlphaFoldDB" id="A0A2A6CE27"/>